<keyword evidence="2" id="KW-1185">Reference proteome</keyword>
<sequence length="239" mass="28224">MARKEYRYVATSKAGFIRQLVNYARHGYVFYVKGHVRKGLDPERVDDKLLGLYDVRKTDAQRHWRKKNGNCNFQYLRFERTWVLLLTPGEQPAEFMKRERNNIRNLERGEPLAVCGYSICRVMGDFIRNRDKPEDTTGAVRDTKRRVRVQISKSEFKELKGEFLRHARTRSEDWYRLKFYHSGFEPYAPIRKQLLDLLRMVNAARAPHGLPKIKPDCIRYRIEPVKVFEAVSEAGKQAA</sequence>
<dbReference type="RefSeq" id="WP_146535691.1">
    <property type="nucleotide sequence ID" value="NZ_SJPX01000004.1"/>
</dbReference>
<dbReference type="Proteomes" id="UP000317977">
    <property type="component" value="Unassembled WGS sequence"/>
</dbReference>
<protein>
    <submittedName>
        <fullName evidence="1">Uncharacterized protein</fullName>
    </submittedName>
</protein>
<dbReference type="AlphaFoldDB" id="A0A5C6EM12"/>
<dbReference type="EMBL" id="SJPX01000004">
    <property type="protein sequence ID" value="TWU49430.1"/>
    <property type="molecule type" value="Genomic_DNA"/>
</dbReference>
<proteinExistence type="predicted"/>
<dbReference type="OrthoDB" id="266561at2"/>
<gene>
    <name evidence="1" type="ORF">Poly59_40450</name>
</gene>
<name>A0A5C6EM12_9BACT</name>
<evidence type="ECO:0000313" key="2">
    <source>
        <dbReference type="Proteomes" id="UP000317977"/>
    </source>
</evidence>
<comment type="caution">
    <text evidence="1">The sequence shown here is derived from an EMBL/GenBank/DDBJ whole genome shotgun (WGS) entry which is preliminary data.</text>
</comment>
<organism evidence="1 2">
    <name type="scientific">Rubripirellula reticaptiva</name>
    <dbReference type="NCBI Taxonomy" id="2528013"/>
    <lineage>
        <taxon>Bacteria</taxon>
        <taxon>Pseudomonadati</taxon>
        <taxon>Planctomycetota</taxon>
        <taxon>Planctomycetia</taxon>
        <taxon>Pirellulales</taxon>
        <taxon>Pirellulaceae</taxon>
        <taxon>Rubripirellula</taxon>
    </lineage>
</organism>
<reference evidence="1 2" key="1">
    <citation type="submission" date="2019-02" db="EMBL/GenBank/DDBJ databases">
        <title>Deep-cultivation of Planctomycetes and their phenomic and genomic characterization uncovers novel biology.</title>
        <authorList>
            <person name="Wiegand S."/>
            <person name="Jogler M."/>
            <person name="Boedeker C."/>
            <person name="Pinto D."/>
            <person name="Vollmers J."/>
            <person name="Rivas-Marin E."/>
            <person name="Kohn T."/>
            <person name="Peeters S.H."/>
            <person name="Heuer A."/>
            <person name="Rast P."/>
            <person name="Oberbeckmann S."/>
            <person name="Bunk B."/>
            <person name="Jeske O."/>
            <person name="Meyerdierks A."/>
            <person name="Storesund J.E."/>
            <person name="Kallscheuer N."/>
            <person name="Luecker S."/>
            <person name="Lage O.M."/>
            <person name="Pohl T."/>
            <person name="Merkel B.J."/>
            <person name="Hornburger P."/>
            <person name="Mueller R.-W."/>
            <person name="Bruemmer F."/>
            <person name="Labrenz M."/>
            <person name="Spormann A.M."/>
            <person name="Op Den Camp H."/>
            <person name="Overmann J."/>
            <person name="Amann R."/>
            <person name="Jetten M.S.M."/>
            <person name="Mascher T."/>
            <person name="Medema M.H."/>
            <person name="Devos D.P."/>
            <person name="Kaster A.-K."/>
            <person name="Ovreas L."/>
            <person name="Rohde M."/>
            <person name="Galperin M.Y."/>
            <person name="Jogler C."/>
        </authorList>
    </citation>
    <scope>NUCLEOTIDE SEQUENCE [LARGE SCALE GENOMIC DNA]</scope>
    <source>
        <strain evidence="1 2">Poly59</strain>
    </source>
</reference>
<accession>A0A5C6EM12</accession>
<evidence type="ECO:0000313" key="1">
    <source>
        <dbReference type="EMBL" id="TWU49430.1"/>
    </source>
</evidence>